<evidence type="ECO:0000259" key="2">
    <source>
        <dbReference type="PROSITE" id="PS51832"/>
    </source>
</evidence>
<name>A0ABS8WCR2_9GAMM</name>
<dbReference type="PROSITE" id="PS51832">
    <property type="entry name" value="HD_GYP"/>
    <property type="match status" value="1"/>
</dbReference>
<feature type="domain" description="HD" evidence="1">
    <location>
        <begin position="39"/>
        <end position="155"/>
    </location>
</feature>
<protein>
    <submittedName>
        <fullName evidence="3">HD domain-containing protein</fullName>
    </submittedName>
</protein>
<dbReference type="PANTHER" id="PTHR43155">
    <property type="entry name" value="CYCLIC DI-GMP PHOSPHODIESTERASE PA4108-RELATED"/>
    <property type="match status" value="1"/>
</dbReference>
<reference evidence="3 4" key="1">
    <citation type="journal article" date="2022" name="Environ. Microbiol. Rep.">
        <title>Eco-phylogenetic analyses reveal divergent evolution of vitamin B12 metabolism in the marine bacterial family 'Psychromonadaceae'.</title>
        <authorList>
            <person name="Jin X."/>
            <person name="Yang Y."/>
            <person name="Cao H."/>
            <person name="Gao B."/>
            <person name="Zhao Z."/>
        </authorList>
    </citation>
    <scope>NUCLEOTIDE SEQUENCE [LARGE SCALE GENOMIC DNA]</scope>
    <source>
        <strain evidence="3 4">MKS20</strain>
    </source>
</reference>
<accession>A0ABS8WCR2</accession>
<dbReference type="InterPro" id="IPR037522">
    <property type="entry name" value="HD_GYP_dom"/>
</dbReference>
<gene>
    <name evidence="3" type="ORF">K6Y31_18795</name>
</gene>
<dbReference type="SMART" id="SM00471">
    <property type="entry name" value="HDc"/>
    <property type="match status" value="2"/>
</dbReference>
<dbReference type="Pfam" id="PF01966">
    <property type="entry name" value="HD"/>
    <property type="match status" value="1"/>
</dbReference>
<keyword evidence="4" id="KW-1185">Reference proteome</keyword>
<dbReference type="CDD" id="cd00077">
    <property type="entry name" value="HDc"/>
    <property type="match status" value="2"/>
</dbReference>
<dbReference type="InterPro" id="IPR003607">
    <property type="entry name" value="HD/PDEase_dom"/>
</dbReference>
<dbReference type="PANTHER" id="PTHR43155:SF1">
    <property type="entry name" value="3'3'-CGAMP-SPECIFIC PHOSPHODIESTERASE 1"/>
    <property type="match status" value="1"/>
</dbReference>
<dbReference type="Pfam" id="PF13487">
    <property type="entry name" value="HD_5"/>
    <property type="match status" value="1"/>
</dbReference>
<dbReference type="SUPFAM" id="SSF109604">
    <property type="entry name" value="HD-domain/PDEase-like"/>
    <property type="match status" value="2"/>
</dbReference>
<feature type="domain" description="HD-GYP" evidence="2">
    <location>
        <begin position="226"/>
        <end position="422"/>
    </location>
</feature>
<dbReference type="Proteomes" id="UP001201273">
    <property type="component" value="Unassembled WGS sequence"/>
</dbReference>
<proteinExistence type="predicted"/>
<evidence type="ECO:0000313" key="3">
    <source>
        <dbReference type="EMBL" id="MCE2596827.1"/>
    </source>
</evidence>
<dbReference type="InterPro" id="IPR006674">
    <property type="entry name" value="HD_domain"/>
</dbReference>
<dbReference type="Gene3D" id="1.10.3210.10">
    <property type="entry name" value="Hypothetical protein af1432"/>
    <property type="match status" value="2"/>
</dbReference>
<organism evidence="3 4">
    <name type="scientific">Motilimonas cestriensis</name>
    <dbReference type="NCBI Taxonomy" id="2742685"/>
    <lineage>
        <taxon>Bacteria</taxon>
        <taxon>Pseudomonadati</taxon>
        <taxon>Pseudomonadota</taxon>
        <taxon>Gammaproteobacteria</taxon>
        <taxon>Alteromonadales</taxon>
        <taxon>Alteromonadales genera incertae sedis</taxon>
        <taxon>Motilimonas</taxon>
    </lineage>
</organism>
<sequence length="435" mass="49205">MYARNKVSKPIETTETLSVDFRQMLLAIENAGSFVGNGDINHCKRVAFIASQLAKQLNFSEEKIQFVYELGLIHDCGVSTEHMYANLVSQFDWDGAQQHCIVGYHLLKDLAPFSAFALPILYHHTHWQKLERLDISAEEARFANIIFLADRIDVLAMEHDEKHILVAKEQIFQTIAQYQGTFFDPLIVAAFRSIHKHEAFWISLSDRHIVRYTFKMGLLENNRTLNLHDIKHVSLILAYIVDQKSPYTAMHSIRVASLAKFLAATVGLSDEVCEKIEIAGLLHDLGKLRVPTSILEKKGALTDIERSIMRQHSYDTFEILGHVKGLDEIASWAAFHHEGLNGDGYPFHPPEEEISVEARIVAIADIFQALVQNRPYREGLSLAGVLARLNDDANNGKIDTHIVNLVLQHQQECYQIATGAFGDELSIFRLPEQLA</sequence>
<dbReference type="PROSITE" id="PS51831">
    <property type="entry name" value="HD"/>
    <property type="match status" value="1"/>
</dbReference>
<comment type="caution">
    <text evidence="3">The sequence shown here is derived from an EMBL/GenBank/DDBJ whole genome shotgun (WGS) entry which is preliminary data.</text>
</comment>
<dbReference type="EMBL" id="JAIMJA010000025">
    <property type="protein sequence ID" value="MCE2596827.1"/>
    <property type="molecule type" value="Genomic_DNA"/>
</dbReference>
<evidence type="ECO:0000313" key="4">
    <source>
        <dbReference type="Proteomes" id="UP001201273"/>
    </source>
</evidence>
<evidence type="ECO:0000259" key="1">
    <source>
        <dbReference type="PROSITE" id="PS51831"/>
    </source>
</evidence>